<dbReference type="CDD" id="cd12914">
    <property type="entry name" value="PDC1_DGC_like"/>
    <property type="match status" value="1"/>
</dbReference>
<evidence type="ECO:0000256" key="6">
    <source>
        <dbReference type="SAM" id="Phobius"/>
    </source>
</evidence>
<evidence type="ECO:0000313" key="10">
    <source>
        <dbReference type="EMBL" id="MFD0929007.1"/>
    </source>
</evidence>
<keyword evidence="3 6" id="KW-0812">Transmembrane</keyword>
<reference evidence="11" key="1">
    <citation type="journal article" date="2019" name="Int. J. Syst. Evol. Microbiol.">
        <title>The Global Catalogue of Microorganisms (GCM) 10K type strain sequencing project: providing services to taxonomists for standard genome sequencing and annotation.</title>
        <authorList>
            <consortium name="The Broad Institute Genomics Platform"/>
            <consortium name="The Broad Institute Genome Sequencing Center for Infectious Disease"/>
            <person name="Wu L."/>
            <person name="Ma J."/>
        </authorList>
    </citation>
    <scope>NUCLEOTIDE SEQUENCE [LARGE SCALE GENOMIC DNA]</scope>
    <source>
        <strain evidence="11">CCUG 59685</strain>
    </source>
</reference>
<evidence type="ECO:0000259" key="7">
    <source>
        <dbReference type="PROSITE" id="PS50112"/>
    </source>
</evidence>
<dbReference type="PANTHER" id="PTHR44757:SF2">
    <property type="entry name" value="BIOFILM ARCHITECTURE MAINTENANCE PROTEIN MBAA"/>
    <property type="match status" value="1"/>
</dbReference>
<dbReference type="SUPFAM" id="SSF55785">
    <property type="entry name" value="PYP-like sensor domain (PAS domain)"/>
    <property type="match status" value="1"/>
</dbReference>
<dbReference type="Pfam" id="PF00990">
    <property type="entry name" value="GGDEF"/>
    <property type="match status" value="1"/>
</dbReference>
<comment type="subcellular location">
    <subcellularLocation>
        <location evidence="1">Cell membrane</location>
        <topology evidence="1">Multi-pass membrane protein</topology>
    </subcellularLocation>
</comment>
<dbReference type="SMART" id="SM00091">
    <property type="entry name" value="PAS"/>
    <property type="match status" value="1"/>
</dbReference>
<evidence type="ECO:0000256" key="5">
    <source>
        <dbReference type="ARBA" id="ARBA00023136"/>
    </source>
</evidence>
<evidence type="ECO:0000259" key="8">
    <source>
        <dbReference type="PROSITE" id="PS50113"/>
    </source>
</evidence>
<dbReference type="PROSITE" id="PS50113">
    <property type="entry name" value="PAC"/>
    <property type="match status" value="1"/>
</dbReference>
<dbReference type="CDD" id="cd00130">
    <property type="entry name" value="PAS"/>
    <property type="match status" value="1"/>
</dbReference>
<name>A0ABW3GK73_9PROT</name>
<keyword evidence="5 6" id="KW-0472">Membrane</keyword>
<keyword evidence="4 6" id="KW-1133">Transmembrane helix</keyword>
<keyword evidence="2" id="KW-1003">Cell membrane</keyword>
<dbReference type="SUPFAM" id="SSF55073">
    <property type="entry name" value="Nucleotide cyclase"/>
    <property type="match status" value="1"/>
</dbReference>
<dbReference type="Pfam" id="PF08447">
    <property type="entry name" value="PAS_3"/>
    <property type="match status" value="1"/>
</dbReference>
<keyword evidence="10" id="KW-0808">Transferase</keyword>
<dbReference type="InterPro" id="IPR035965">
    <property type="entry name" value="PAS-like_dom_sf"/>
</dbReference>
<dbReference type="PROSITE" id="PS50887">
    <property type="entry name" value="GGDEF"/>
    <property type="match status" value="1"/>
</dbReference>
<feature type="domain" description="PAC" evidence="8">
    <location>
        <begin position="409"/>
        <end position="461"/>
    </location>
</feature>
<evidence type="ECO:0000256" key="4">
    <source>
        <dbReference type="ARBA" id="ARBA00022989"/>
    </source>
</evidence>
<gene>
    <name evidence="10" type="ORF">ACFQ1T_04360</name>
</gene>
<dbReference type="Gene3D" id="3.30.70.270">
    <property type="match status" value="1"/>
</dbReference>
<dbReference type="InterPro" id="IPR029787">
    <property type="entry name" value="Nucleotide_cyclase"/>
</dbReference>
<dbReference type="Pfam" id="PF02743">
    <property type="entry name" value="dCache_1"/>
    <property type="match status" value="1"/>
</dbReference>
<protein>
    <submittedName>
        <fullName evidence="10">Diguanylate cyclase</fullName>
        <ecNumber evidence="10">2.7.7.65</ecNumber>
    </submittedName>
</protein>
<dbReference type="InterPro" id="IPR000014">
    <property type="entry name" value="PAS"/>
</dbReference>
<feature type="domain" description="GGDEF" evidence="9">
    <location>
        <begin position="493"/>
        <end position="627"/>
    </location>
</feature>
<feature type="transmembrane region" description="Helical" evidence="6">
    <location>
        <begin position="12"/>
        <end position="35"/>
    </location>
</feature>
<dbReference type="SMART" id="SM00086">
    <property type="entry name" value="PAC"/>
    <property type="match status" value="1"/>
</dbReference>
<dbReference type="InterPro" id="IPR043128">
    <property type="entry name" value="Rev_trsase/Diguanyl_cyclase"/>
</dbReference>
<evidence type="ECO:0000259" key="9">
    <source>
        <dbReference type="PROSITE" id="PS50887"/>
    </source>
</evidence>
<dbReference type="EMBL" id="JBHTJW010000002">
    <property type="protein sequence ID" value="MFD0929007.1"/>
    <property type="molecule type" value="Genomic_DNA"/>
</dbReference>
<dbReference type="PROSITE" id="PS50112">
    <property type="entry name" value="PAS"/>
    <property type="match status" value="1"/>
</dbReference>
<keyword evidence="11" id="KW-1185">Reference proteome</keyword>
<dbReference type="Proteomes" id="UP001597106">
    <property type="component" value="Unassembled WGS sequence"/>
</dbReference>
<dbReference type="EC" id="2.7.7.65" evidence="10"/>
<evidence type="ECO:0000256" key="2">
    <source>
        <dbReference type="ARBA" id="ARBA00022475"/>
    </source>
</evidence>
<proteinExistence type="predicted"/>
<sequence>MITHKKLLTRLTVVLWIELVLALSVLGGLIALNIYHEHAQIEANERDRLITQANVISKNLAFQFQGANQALLAIIQEIPEWKHQQQVATKRLTTMASTMPGIRGFDVFDADGTLIYTSFPEYLGMNFSYRDYYQTARRVSDPDRLYVSPPFTGMSGNYILNLTRIIPGKQGEFSGIVTAILDPEYFKPLLASVLYTQDSRSSLIHSKGVLFMSVPDNGLKPGTNLATPGSFFTRHIQSGKAVTVFSGQLYSTRQQRMVAQTTLAPGDLKLHSTLMVAVSRDLERIFRYWYENAMIQIICFSIFALFTFTMLFVFQRRESKHARMAAEHSHALFQSEKLFRSTYDSAAIGMALLGLDGRFMQANRALCHMLGEDEAALCQKTIQQITHPDDHQLDHLLLDSLLTSQRDNYQVEKRFFHSQGHTLWVLLTYSSIKDEAGQLQHFVVQIQDITEYKALQEKLQKQANQDFLTGLPNRRHFIQEANIALARLKRRGGAIALLMIDIDHFKKINDNYGHQAGDVVLQAFARQCQTQLRDIDLISRYGGEEFAILLPDTQKEQAIEIAERLRTTAANTEMHLGNHRALHLTISIGLAATSDTSTSLEKLLVKADAALYHAKQSGRNAVSVAQADAP</sequence>
<dbReference type="InterPro" id="IPR000700">
    <property type="entry name" value="PAS-assoc_C"/>
</dbReference>
<comment type="caution">
    <text evidence="10">The sequence shown here is derived from an EMBL/GenBank/DDBJ whole genome shotgun (WGS) entry which is preliminary data.</text>
</comment>
<dbReference type="InterPro" id="IPR052155">
    <property type="entry name" value="Biofilm_reg_signaling"/>
</dbReference>
<dbReference type="InterPro" id="IPR001610">
    <property type="entry name" value="PAC"/>
</dbReference>
<dbReference type="CDD" id="cd01949">
    <property type="entry name" value="GGDEF"/>
    <property type="match status" value="1"/>
</dbReference>
<dbReference type="InterPro" id="IPR000160">
    <property type="entry name" value="GGDEF_dom"/>
</dbReference>
<dbReference type="InterPro" id="IPR033479">
    <property type="entry name" value="dCache_1"/>
</dbReference>
<dbReference type="NCBIfam" id="TIGR00229">
    <property type="entry name" value="sensory_box"/>
    <property type="match status" value="1"/>
</dbReference>
<dbReference type="Gene3D" id="3.30.450.20">
    <property type="entry name" value="PAS domain"/>
    <property type="match status" value="2"/>
</dbReference>
<feature type="domain" description="PAS" evidence="7">
    <location>
        <begin position="335"/>
        <end position="405"/>
    </location>
</feature>
<evidence type="ECO:0000256" key="1">
    <source>
        <dbReference type="ARBA" id="ARBA00004651"/>
    </source>
</evidence>
<dbReference type="PANTHER" id="PTHR44757">
    <property type="entry name" value="DIGUANYLATE CYCLASE DGCP"/>
    <property type="match status" value="1"/>
</dbReference>
<dbReference type="RefSeq" id="WP_379074247.1">
    <property type="nucleotide sequence ID" value="NZ_JBHTJW010000002.1"/>
</dbReference>
<dbReference type="InterPro" id="IPR013655">
    <property type="entry name" value="PAS_fold_3"/>
</dbReference>
<dbReference type="NCBIfam" id="TIGR00254">
    <property type="entry name" value="GGDEF"/>
    <property type="match status" value="1"/>
</dbReference>
<organism evidence="10 11">
    <name type="scientific">Methylophilus glucosoxydans</name>
    <dbReference type="NCBI Taxonomy" id="752553"/>
    <lineage>
        <taxon>Bacteria</taxon>
        <taxon>Pseudomonadati</taxon>
        <taxon>Pseudomonadota</taxon>
        <taxon>Betaproteobacteria</taxon>
        <taxon>Nitrosomonadales</taxon>
        <taxon>Methylophilaceae</taxon>
        <taxon>Methylophilus</taxon>
    </lineage>
</organism>
<evidence type="ECO:0000313" key="11">
    <source>
        <dbReference type="Proteomes" id="UP001597106"/>
    </source>
</evidence>
<dbReference type="GO" id="GO:0052621">
    <property type="term" value="F:diguanylate cyclase activity"/>
    <property type="evidence" value="ECO:0007669"/>
    <property type="project" value="UniProtKB-EC"/>
</dbReference>
<evidence type="ECO:0000256" key="3">
    <source>
        <dbReference type="ARBA" id="ARBA00022692"/>
    </source>
</evidence>
<keyword evidence="10" id="KW-0548">Nucleotidyltransferase</keyword>
<feature type="transmembrane region" description="Helical" evidence="6">
    <location>
        <begin position="293"/>
        <end position="314"/>
    </location>
</feature>
<accession>A0ABW3GK73</accession>
<dbReference type="SMART" id="SM00267">
    <property type="entry name" value="GGDEF"/>
    <property type="match status" value="1"/>
</dbReference>